<reference evidence="2" key="1">
    <citation type="journal article" date="2014" name="Front. Microbiol.">
        <title>High frequency of phylogenetically diverse reductive dehalogenase-homologous genes in deep subseafloor sedimentary metagenomes.</title>
        <authorList>
            <person name="Kawai M."/>
            <person name="Futagami T."/>
            <person name="Toyoda A."/>
            <person name="Takaki Y."/>
            <person name="Nishi S."/>
            <person name="Hori S."/>
            <person name="Arai W."/>
            <person name="Tsubouchi T."/>
            <person name="Morono Y."/>
            <person name="Uchiyama I."/>
            <person name="Ito T."/>
            <person name="Fujiyama A."/>
            <person name="Inagaki F."/>
            <person name="Takami H."/>
        </authorList>
    </citation>
    <scope>NUCLEOTIDE SEQUENCE</scope>
    <source>
        <strain evidence="2">Expedition CK06-06</strain>
    </source>
</reference>
<sequence length="190" mass="22136">MTSKTSETMKKAWADPDSKFNSPEYRAGQARDKKAWWDAHPEKKEELAERMRGRRSPESIARRDEKARKKALNPTKHSEGAKKRWADPEYREKMRLAQKRRWELRETTLMKHQKALEISRDLTHASDRNLAHYYRKEIKAGDLTNIPKGARSRLKKAGIVGYPRYRGIKGAGLSLTPYGERLLEEAEGYL</sequence>
<feature type="compositionally biased region" description="Basic and acidic residues" evidence="1">
    <location>
        <begin position="7"/>
        <end position="18"/>
    </location>
</feature>
<evidence type="ECO:0000256" key="1">
    <source>
        <dbReference type="SAM" id="MobiDB-lite"/>
    </source>
</evidence>
<dbReference type="EMBL" id="BARV01002846">
    <property type="protein sequence ID" value="GAH96787.1"/>
    <property type="molecule type" value="Genomic_DNA"/>
</dbReference>
<name>X1JRS8_9ZZZZ</name>
<protein>
    <submittedName>
        <fullName evidence="2">Uncharacterized protein</fullName>
    </submittedName>
</protein>
<feature type="compositionally biased region" description="Basic and acidic residues" evidence="1">
    <location>
        <begin position="76"/>
        <end position="86"/>
    </location>
</feature>
<gene>
    <name evidence="2" type="ORF">S06H3_07118</name>
</gene>
<evidence type="ECO:0000313" key="2">
    <source>
        <dbReference type="EMBL" id="GAH96787.1"/>
    </source>
</evidence>
<feature type="region of interest" description="Disordered" evidence="1">
    <location>
        <begin position="1"/>
        <end position="86"/>
    </location>
</feature>
<comment type="caution">
    <text evidence="2">The sequence shown here is derived from an EMBL/GenBank/DDBJ whole genome shotgun (WGS) entry which is preliminary data.</text>
</comment>
<accession>X1JRS8</accession>
<feature type="compositionally biased region" description="Basic and acidic residues" evidence="1">
    <location>
        <begin position="29"/>
        <end position="67"/>
    </location>
</feature>
<dbReference type="AlphaFoldDB" id="X1JRS8"/>
<proteinExistence type="predicted"/>
<organism evidence="2">
    <name type="scientific">marine sediment metagenome</name>
    <dbReference type="NCBI Taxonomy" id="412755"/>
    <lineage>
        <taxon>unclassified sequences</taxon>
        <taxon>metagenomes</taxon>
        <taxon>ecological metagenomes</taxon>
    </lineage>
</organism>